<dbReference type="SMART" id="SM00892">
    <property type="entry name" value="Endonuclease_NS"/>
    <property type="match status" value="1"/>
</dbReference>
<proteinExistence type="predicted"/>
<accession>A0ABN8NQD8</accession>
<feature type="chain" id="PRO_5046102732" description="DNA/RNA non-specific endonuclease/pyrophosphatase/phosphodiesterase domain-containing protein" evidence="1">
    <location>
        <begin position="25"/>
        <end position="371"/>
    </location>
</feature>
<keyword evidence="4" id="KW-1185">Reference proteome</keyword>
<keyword evidence="1" id="KW-0732">Signal</keyword>
<sequence>MAMALWTLITIVSVTHYMLPNVVGQMTCSTLGTTAVLAGCECNFLGACDTNGQKKIGLNIEDHLPKGLEMYGYVENAFSVRNLAYLCEENTVAILYDCNSRIPLFSAIAINGRQLNGADGNRPKKQFRLSRRVLYRKFQQSNSDYLKAKNREICYKKRSKTRKIIDKRWYRGMGSTYGPACGTKVAVHRGHMIASQYGIGNPRKKMATFVYTNVVPQFGDFNSGPWQIYEHRLIVWGKTNCAMNGEARNVQLFIVVGAIPSTVFGPQQTRYFGRGGFSNYQDKDFRVNVPEVMWTAACCTFEFRVRRNTWQAATKSTAFWRENVPGKSPCVIEDVGTLEKNLKNWAKRTDLKINLFPYSKECKKSKSYIPL</sequence>
<evidence type="ECO:0000256" key="1">
    <source>
        <dbReference type="SAM" id="SignalP"/>
    </source>
</evidence>
<organism evidence="3 4">
    <name type="scientific">Porites lobata</name>
    <dbReference type="NCBI Taxonomy" id="104759"/>
    <lineage>
        <taxon>Eukaryota</taxon>
        <taxon>Metazoa</taxon>
        <taxon>Cnidaria</taxon>
        <taxon>Anthozoa</taxon>
        <taxon>Hexacorallia</taxon>
        <taxon>Scleractinia</taxon>
        <taxon>Fungiina</taxon>
        <taxon>Poritidae</taxon>
        <taxon>Porites</taxon>
    </lineage>
</organism>
<protein>
    <recommendedName>
        <fullName evidence="2">DNA/RNA non-specific endonuclease/pyrophosphatase/phosphodiesterase domain-containing protein</fullName>
    </recommendedName>
</protein>
<dbReference type="Pfam" id="PF01223">
    <property type="entry name" value="Endonuclease_NS"/>
    <property type="match status" value="1"/>
</dbReference>
<comment type="caution">
    <text evidence="3">The sequence shown here is derived from an EMBL/GenBank/DDBJ whole genome shotgun (WGS) entry which is preliminary data.</text>
</comment>
<dbReference type="InterPro" id="IPR039015">
    <property type="entry name" value="ENDOD1"/>
</dbReference>
<dbReference type="PANTHER" id="PTHR21472:SF28">
    <property type="entry name" value="EXTRACELLULAR ENDONUCLEASE SUBUNIT A DOMAIN-CONTAINING PROTEIN"/>
    <property type="match status" value="1"/>
</dbReference>
<name>A0ABN8NQD8_9CNID</name>
<dbReference type="InterPro" id="IPR044925">
    <property type="entry name" value="His-Me_finger_sf"/>
</dbReference>
<dbReference type="PANTHER" id="PTHR21472">
    <property type="entry name" value="ENDONUCLEASE DOMAIN-CONTAINING 1 PROTEIN ENDOD1"/>
    <property type="match status" value="1"/>
</dbReference>
<evidence type="ECO:0000313" key="3">
    <source>
        <dbReference type="EMBL" id="CAH3118355.1"/>
    </source>
</evidence>
<feature type="signal peptide" evidence="1">
    <location>
        <begin position="1"/>
        <end position="24"/>
    </location>
</feature>
<dbReference type="Proteomes" id="UP001159405">
    <property type="component" value="Unassembled WGS sequence"/>
</dbReference>
<evidence type="ECO:0000259" key="2">
    <source>
        <dbReference type="SMART" id="SM00892"/>
    </source>
</evidence>
<dbReference type="SUPFAM" id="SSF54060">
    <property type="entry name" value="His-Me finger endonucleases"/>
    <property type="match status" value="1"/>
</dbReference>
<feature type="domain" description="DNA/RNA non-specific endonuclease/pyrophosphatase/phosphodiesterase" evidence="2">
    <location>
        <begin position="88"/>
        <end position="367"/>
    </location>
</feature>
<gene>
    <name evidence="3" type="ORF">PLOB_00026759</name>
</gene>
<reference evidence="3 4" key="1">
    <citation type="submission" date="2022-05" db="EMBL/GenBank/DDBJ databases">
        <authorList>
            <consortium name="Genoscope - CEA"/>
            <person name="William W."/>
        </authorList>
    </citation>
    <scope>NUCLEOTIDE SEQUENCE [LARGE SCALE GENOMIC DNA]</scope>
</reference>
<dbReference type="InterPro" id="IPR044929">
    <property type="entry name" value="DNA/RNA_non-sp_Endonuclease_sf"/>
</dbReference>
<dbReference type="Gene3D" id="3.40.570.10">
    <property type="entry name" value="Extracellular Endonuclease, subunit A"/>
    <property type="match status" value="1"/>
</dbReference>
<dbReference type="EMBL" id="CALNXK010000032">
    <property type="protein sequence ID" value="CAH3118355.1"/>
    <property type="molecule type" value="Genomic_DNA"/>
</dbReference>
<evidence type="ECO:0000313" key="4">
    <source>
        <dbReference type="Proteomes" id="UP001159405"/>
    </source>
</evidence>
<dbReference type="InterPro" id="IPR001604">
    <property type="entry name" value="Endo_G_ENPP1-like_dom"/>
</dbReference>